<evidence type="ECO:0000313" key="1">
    <source>
        <dbReference type="EMBL" id="KKK83021.1"/>
    </source>
</evidence>
<feature type="non-terminal residue" evidence="1">
    <location>
        <position position="374"/>
    </location>
</feature>
<gene>
    <name evidence="1" type="ORF">LCGC14_2797560</name>
</gene>
<comment type="caution">
    <text evidence="1">The sequence shown here is derived from an EMBL/GenBank/DDBJ whole genome shotgun (WGS) entry which is preliminary data.</text>
</comment>
<organism evidence="1">
    <name type="scientific">marine sediment metagenome</name>
    <dbReference type="NCBI Taxonomy" id="412755"/>
    <lineage>
        <taxon>unclassified sequences</taxon>
        <taxon>metagenomes</taxon>
        <taxon>ecological metagenomes</taxon>
    </lineage>
</organism>
<protein>
    <submittedName>
        <fullName evidence="1">Uncharacterized protein</fullName>
    </submittedName>
</protein>
<sequence>MTKELEKNGYDFNKLDWDSLESAGSDVVDAWNPGSGQFWGMRVGNAVVGLGGAMRSNMGLIGRLIAAGVEGEPTRDEPLNGFKLKPLELIPDDWNHPFARWWRGKGSIPVNYGWNIISDKDFLGYTVDGPFDLSHLQQLAPFWLNAALESRMGLTESIGFGVGEFMGGRIYPVPLSTLMREDIEDATGLTPEEQQEMIPGPTGRDTRKYSRILTAIERNEEPPQEYDRDAWDKAHESYKNWEEDRRKKGSEYQAADDITERDTISAHREIADLMTSIDGSAGSGVERTKQINNIYTTLAGKNEKTYEMIFGVDEGAEILDNEDIRELDIEAQLIWAYDLENYRDEVTGKVDYDARREMIDSLVAKLPPLTRDFY</sequence>
<accession>A0A0F9BF18</accession>
<proteinExistence type="predicted"/>
<dbReference type="AlphaFoldDB" id="A0A0F9BF18"/>
<name>A0A0F9BF18_9ZZZZ</name>
<dbReference type="EMBL" id="LAZR01052411">
    <property type="protein sequence ID" value="KKK83021.1"/>
    <property type="molecule type" value="Genomic_DNA"/>
</dbReference>
<reference evidence="1" key="1">
    <citation type="journal article" date="2015" name="Nature">
        <title>Complex archaea that bridge the gap between prokaryotes and eukaryotes.</title>
        <authorList>
            <person name="Spang A."/>
            <person name="Saw J.H."/>
            <person name="Jorgensen S.L."/>
            <person name="Zaremba-Niedzwiedzka K."/>
            <person name="Martijn J."/>
            <person name="Lind A.E."/>
            <person name="van Eijk R."/>
            <person name="Schleper C."/>
            <person name="Guy L."/>
            <person name="Ettema T.J."/>
        </authorList>
    </citation>
    <scope>NUCLEOTIDE SEQUENCE</scope>
</reference>